<feature type="region of interest" description="Disordered" evidence="1">
    <location>
        <begin position="73"/>
        <end position="138"/>
    </location>
</feature>
<gene>
    <name evidence="3" type="primary">Dper\GL12958</name>
    <name evidence="3" type="ORF">Dper_GL12958</name>
</gene>
<evidence type="ECO:0000256" key="1">
    <source>
        <dbReference type="SAM" id="MobiDB-lite"/>
    </source>
</evidence>
<keyword evidence="4" id="KW-1185">Reference proteome</keyword>
<dbReference type="KEGG" id="dpe:6597253"/>
<protein>
    <submittedName>
        <fullName evidence="3">GL12958</fullName>
    </submittedName>
</protein>
<dbReference type="OMA" id="NYSANMI"/>
<evidence type="ECO:0000313" key="4">
    <source>
        <dbReference type="Proteomes" id="UP000008744"/>
    </source>
</evidence>
<dbReference type="HOGENOM" id="CLU_1397687_0_0_1"/>
<keyword evidence="2" id="KW-0472">Membrane</keyword>
<sequence>MFLNTNAVDMNMFLMADDVYNLVEIFNEAASLEARIIKGVEAMLVVCDVAVSVLVLITLTLNFYKILRRNFVKSGSSDPPQKQAMDRGSKENFWDPEEEVQDIQDQTVRIPRNSESESKSTDDEVTVMSPEEENYSANMIGTPEWAAKYLATGGPGHSQLQPRCI</sequence>
<proteinExistence type="predicted"/>
<reference evidence="3" key="2">
    <citation type="submission" date="2008-06" db="EMBL/GenBank/DDBJ databases">
        <authorList>
            <consortium name="FlyBase"/>
        </authorList>
    </citation>
    <scope>NUCLEOTIDE SEQUENCE</scope>
    <source>
        <strain evidence="3">MSH-3</strain>
    </source>
</reference>
<dbReference type="Proteomes" id="UP000008744">
    <property type="component" value="Unassembled WGS sequence"/>
</dbReference>
<dbReference type="AlphaFoldDB" id="B4GUU5"/>
<evidence type="ECO:0000256" key="2">
    <source>
        <dbReference type="SAM" id="Phobius"/>
    </source>
</evidence>
<feature type="compositionally biased region" description="Basic and acidic residues" evidence="1">
    <location>
        <begin position="112"/>
        <end position="122"/>
    </location>
</feature>
<keyword evidence="2" id="KW-0812">Transmembrane</keyword>
<accession>B4GUU5</accession>
<feature type="transmembrane region" description="Helical" evidence="2">
    <location>
        <begin position="42"/>
        <end position="64"/>
    </location>
</feature>
<dbReference type="OrthoDB" id="7863285at2759"/>
<name>B4GUU5_DROPE</name>
<evidence type="ECO:0000313" key="3">
    <source>
        <dbReference type="EMBL" id="EDW26482.1"/>
    </source>
</evidence>
<dbReference type="EMBL" id="CH479192">
    <property type="protein sequence ID" value="EDW26482.1"/>
    <property type="molecule type" value="Genomic_DNA"/>
</dbReference>
<keyword evidence="2" id="KW-1133">Transmembrane helix</keyword>
<reference evidence="3" key="1">
    <citation type="journal article" date="2007" name="Nature">
        <title>Evolution of genes and genomes on the Drosophila phylogeny.</title>
        <authorList>
            <consortium name="Drosophila 12 Genomes Consortium"/>
            <person name="Clark A.G."/>
            <person name="Eisen M.B."/>
            <person name="Smith D.R."/>
            <person name="Bergman C.M."/>
            <person name="Oliver B."/>
            <person name="Markow T.A."/>
            <person name="Kaufman T.C."/>
            <person name="Kellis M."/>
            <person name="Gelbart W."/>
            <person name="Iyer V.N."/>
            <person name="Pollard D.A."/>
            <person name="Sackton T.B."/>
            <person name="Larracuente A.M."/>
            <person name="Singh N.D."/>
            <person name="Abad J.P."/>
            <person name="Abt D.N."/>
            <person name="Adryan B."/>
            <person name="Aguade M."/>
            <person name="Akashi H."/>
            <person name="Anderson W.W."/>
            <person name="Aquadro C.F."/>
            <person name="Ardell D.H."/>
            <person name="Arguello R."/>
            <person name="Artieri C.G."/>
            <person name="Barbash D.A."/>
            <person name="Barker D."/>
            <person name="Barsanti P."/>
            <person name="Batterham P."/>
            <person name="Batzoglou S."/>
            <person name="Begun D."/>
            <person name="Bhutkar A."/>
            <person name="Blanco E."/>
            <person name="Bosak S.A."/>
            <person name="Bradley R.K."/>
            <person name="Brand A.D."/>
            <person name="Brent M.R."/>
            <person name="Brooks A.N."/>
            <person name="Brown R.H."/>
            <person name="Butlin R.K."/>
            <person name="Caggese C."/>
            <person name="Calvi B.R."/>
            <person name="Bernardo de Carvalho A."/>
            <person name="Caspi A."/>
            <person name="Castrezana S."/>
            <person name="Celniker S.E."/>
            <person name="Chang J.L."/>
            <person name="Chapple C."/>
            <person name="Chatterji S."/>
            <person name="Chinwalla A."/>
            <person name="Civetta A."/>
            <person name="Clifton S.W."/>
            <person name="Comeron J.M."/>
            <person name="Costello J.C."/>
            <person name="Coyne J.A."/>
            <person name="Daub J."/>
            <person name="David R.G."/>
            <person name="Delcher A.L."/>
            <person name="Delehaunty K."/>
            <person name="Do C.B."/>
            <person name="Ebling H."/>
            <person name="Edwards K."/>
            <person name="Eickbush T."/>
            <person name="Evans J.D."/>
            <person name="Filipski A."/>
            <person name="Findeiss S."/>
            <person name="Freyhult E."/>
            <person name="Fulton L."/>
            <person name="Fulton R."/>
            <person name="Garcia A.C."/>
            <person name="Gardiner A."/>
            <person name="Garfield D.A."/>
            <person name="Garvin B.E."/>
            <person name="Gibson G."/>
            <person name="Gilbert D."/>
            <person name="Gnerre S."/>
            <person name="Godfrey J."/>
            <person name="Good R."/>
            <person name="Gotea V."/>
            <person name="Gravely B."/>
            <person name="Greenberg A.J."/>
            <person name="Griffiths-Jones S."/>
            <person name="Gross S."/>
            <person name="Guigo R."/>
            <person name="Gustafson E.A."/>
            <person name="Haerty W."/>
            <person name="Hahn M.W."/>
            <person name="Halligan D.L."/>
            <person name="Halpern A.L."/>
            <person name="Halter G.M."/>
            <person name="Han M.V."/>
            <person name="Heger A."/>
            <person name="Hillier L."/>
            <person name="Hinrichs A.S."/>
            <person name="Holmes I."/>
            <person name="Hoskins R.A."/>
            <person name="Hubisz M.J."/>
            <person name="Hultmark D."/>
            <person name="Huntley M.A."/>
            <person name="Jaffe D.B."/>
            <person name="Jagadeeshan S."/>
            <person name="Jeck W.R."/>
            <person name="Johnson J."/>
            <person name="Jones C.D."/>
            <person name="Jordan W.C."/>
            <person name="Karpen G.H."/>
            <person name="Kataoka E."/>
            <person name="Keightley P.D."/>
            <person name="Kheradpour P."/>
            <person name="Kirkness E.F."/>
            <person name="Koerich L.B."/>
            <person name="Kristiansen K."/>
            <person name="Kudrna D."/>
            <person name="Kulathinal R.J."/>
            <person name="Kumar S."/>
            <person name="Kwok R."/>
            <person name="Lander E."/>
            <person name="Langley C.H."/>
            <person name="Lapoint R."/>
            <person name="Lazzaro B.P."/>
            <person name="Lee S.J."/>
            <person name="Levesque L."/>
            <person name="Li R."/>
            <person name="Lin C.F."/>
            <person name="Lin M.F."/>
            <person name="Lindblad-Toh K."/>
            <person name="Llopart A."/>
            <person name="Long M."/>
            <person name="Low L."/>
            <person name="Lozovsky E."/>
            <person name="Lu J."/>
            <person name="Luo M."/>
            <person name="Machado C.A."/>
            <person name="Makalowski W."/>
            <person name="Marzo M."/>
            <person name="Matsuda M."/>
            <person name="Matzkin L."/>
            <person name="McAllister B."/>
            <person name="McBride C.S."/>
            <person name="McKernan B."/>
            <person name="McKernan K."/>
            <person name="Mendez-Lago M."/>
            <person name="Minx P."/>
            <person name="Mollenhauer M.U."/>
            <person name="Montooth K."/>
            <person name="Mount S.M."/>
            <person name="Mu X."/>
            <person name="Myers E."/>
            <person name="Negre B."/>
            <person name="Newfeld S."/>
            <person name="Nielsen R."/>
            <person name="Noor M.A."/>
            <person name="O'Grady P."/>
            <person name="Pachter L."/>
            <person name="Papaceit M."/>
            <person name="Parisi M.J."/>
            <person name="Parisi M."/>
            <person name="Parts L."/>
            <person name="Pedersen J.S."/>
            <person name="Pesole G."/>
            <person name="Phillippy A.M."/>
            <person name="Ponting C.P."/>
            <person name="Pop M."/>
            <person name="Porcelli D."/>
            <person name="Powell J.R."/>
            <person name="Prohaska S."/>
            <person name="Pruitt K."/>
            <person name="Puig M."/>
            <person name="Quesneville H."/>
            <person name="Ram K.R."/>
            <person name="Rand D."/>
            <person name="Rasmussen M.D."/>
            <person name="Reed L.K."/>
            <person name="Reenan R."/>
            <person name="Reily A."/>
            <person name="Remington K.A."/>
            <person name="Rieger T.T."/>
            <person name="Ritchie M.G."/>
            <person name="Robin C."/>
            <person name="Rogers Y.H."/>
            <person name="Rohde C."/>
            <person name="Rozas J."/>
            <person name="Rubenfield M.J."/>
            <person name="Ruiz A."/>
            <person name="Russo S."/>
            <person name="Salzberg S.L."/>
            <person name="Sanchez-Gracia A."/>
            <person name="Saranga D.J."/>
            <person name="Sato H."/>
            <person name="Schaeffer S.W."/>
            <person name="Schatz M.C."/>
            <person name="Schlenke T."/>
            <person name="Schwartz R."/>
            <person name="Segarra C."/>
            <person name="Singh R.S."/>
            <person name="Sirot L."/>
            <person name="Sirota M."/>
            <person name="Sisneros N.B."/>
            <person name="Smith C.D."/>
            <person name="Smith T.F."/>
            <person name="Spieth J."/>
            <person name="Stage D.E."/>
            <person name="Stark A."/>
            <person name="Stephan W."/>
            <person name="Strausberg R.L."/>
            <person name="Strempel S."/>
            <person name="Sturgill D."/>
            <person name="Sutton G."/>
            <person name="Sutton G.G."/>
            <person name="Tao W."/>
            <person name="Teichmann S."/>
            <person name="Tobari Y.N."/>
            <person name="Tomimura Y."/>
            <person name="Tsolas J.M."/>
            <person name="Valente V.L."/>
            <person name="Venter E."/>
            <person name="Venter J.C."/>
            <person name="Vicario S."/>
            <person name="Vieira F.G."/>
            <person name="Vilella A.J."/>
            <person name="Villasante A."/>
            <person name="Walenz B."/>
            <person name="Wang J."/>
            <person name="Wasserman M."/>
            <person name="Watts T."/>
            <person name="Wilson D."/>
            <person name="Wilson R.K."/>
            <person name="Wing R.A."/>
            <person name="Wolfner M.F."/>
            <person name="Wong A."/>
            <person name="Wong G.K."/>
            <person name="Wu C.I."/>
            <person name="Wu G."/>
            <person name="Yamamoto D."/>
            <person name="Yang H.P."/>
            <person name="Yang S.P."/>
            <person name="Yorke J.A."/>
            <person name="Yoshida K."/>
            <person name="Zdobnov E."/>
            <person name="Zhang P."/>
            <person name="Zhang Y."/>
            <person name="Zimin A.V."/>
            <person name="Baldwin J."/>
            <person name="Abdouelleil A."/>
            <person name="Abdulkadir J."/>
            <person name="Abebe A."/>
            <person name="Abera B."/>
            <person name="Abreu J."/>
            <person name="Acer S.C."/>
            <person name="Aftuck L."/>
            <person name="Alexander A."/>
            <person name="An P."/>
            <person name="Anderson E."/>
            <person name="Anderson S."/>
            <person name="Arachi H."/>
            <person name="Azer M."/>
            <person name="Bachantsang P."/>
            <person name="Barry A."/>
            <person name="Bayul T."/>
            <person name="Berlin A."/>
            <person name="Bessette D."/>
            <person name="Bloom T."/>
            <person name="Blye J."/>
            <person name="Boguslavskiy L."/>
            <person name="Bonnet C."/>
            <person name="Boukhgalter B."/>
            <person name="Bourzgui I."/>
            <person name="Brown A."/>
            <person name="Cahill P."/>
            <person name="Channer S."/>
            <person name="Cheshatsang Y."/>
            <person name="Chuda L."/>
            <person name="Citroen M."/>
            <person name="Collymore A."/>
            <person name="Cooke P."/>
            <person name="Costello M."/>
            <person name="D'Aco K."/>
            <person name="Daza R."/>
            <person name="De Haan G."/>
            <person name="DeGray S."/>
            <person name="DeMaso C."/>
            <person name="Dhargay N."/>
            <person name="Dooley K."/>
            <person name="Dooley E."/>
            <person name="Doricent M."/>
            <person name="Dorje P."/>
            <person name="Dorjee K."/>
            <person name="Dupes A."/>
            <person name="Elong R."/>
            <person name="Falk J."/>
            <person name="Farina A."/>
            <person name="Faro S."/>
            <person name="Ferguson D."/>
            <person name="Fisher S."/>
            <person name="Foley C.D."/>
            <person name="Franke A."/>
            <person name="Friedrich D."/>
            <person name="Gadbois L."/>
            <person name="Gearin G."/>
            <person name="Gearin C.R."/>
            <person name="Giannoukos G."/>
            <person name="Goode T."/>
            <person name="Graham J."/>
            <person name="Grandbois E."/>
            <person name="Grewal S."/>
            <person name="Gyaltsen K."/>
            <person name="Hafez N."/>
            <person name="Hagos B."/>
            <person name="Hall J."/>
            <person name="Henson C."/>
            <person name="Hollinger A."/>
            <person name="Honan T."/>
            <person name="Huard M.D."/>
            <person name="Hughes L."/>
            <person name="Hurhula B."/>
            <person name="Husby M.E."/>
            <person name="Kamat A."/>
            <person name="Kanga B."/>
            <person name="Kashin S."/>
            <person name="Khazanovich D."/>
            <person name="Kisner P."/>
            <person name="Lance K."/>
            <person name="Lara M."/>
            <person name="Lee W."/>
            <person name="Lennon N."/>
            <person name="Letendre F."/>
            <person name="LeVine R."/>
            <person name="Lipovsky A."/>
            <person name="Liu X."/>
            <person name="Liu J."/>
            <person name="Liu S."/>
            <person name="Lokyitsang T."/>
            <person name="Lokyitsang Y."/>
            <person name="Lubonja R."/>
            <person name="Lui A."/>
            <person name="MacDonald P."/>
            <person name="Magnisalis V."/>
            <person name="Maru K."/>
            <person name="Matthews C."/>
            <person name="McCusker W."/>
            <person name="McDonough S."/>
            <person name="Mehta T."/>
            <person name="Meldrim J."/>
            <person name="Meneus L."/>
            <person name="Mihai O."/>
            <person name="Mihalev A."/>
            <person name="Mihova T."/>
            <person name="Mittelman R."/>
            <person name="Mlenga V."/>
            <person name="Montmayeur A."/>
            <person name="Mulrain L."/>
            <person name="Navidi A."/>
            <person name="Naylor J."/>
            <person name="Negash T."/>
            <person name="Nguyen T."/>
            <person name="Nguyen N."/>
            <person name="Nicol R."/>
            <person name="Norbu C."/>
            <person name="Norbu N."/>
            <person name="Novod N."/>
            <person name="O'Neill B."/>
            <person name="Osman S."/>
            <person name="Markiewicz E."/>
            <person name="Oyono O.L."/>
            <person name="Patti C."/>
            <person name="Phunkhang P."/>
            <person name="Pierre F."/>
            <person name="Priest M."/>
            <person name="Raghuraman S."/>
            <person name="Rege F."/>
            <person name="Reyes R."/>
            <person name="Rise C."/>
            <person name="Rogov P."/>
            <person name="Ross K."/>
            <person name="Ryan E."/>
            <person name="Settipalli S."/>
            <person name="Shea T."/>
            <person name="Sherpa N."/>
            <person name="Shi L."/>
            <person name="Shih D."/>
            <person name="Sparrow T."/>
            <person name="Spaulding J."/>
            <person name="Stalker J."/>
            <person name="Stange-Thomann N."/>
            <person name="Stavropoulos S."/>
            <person name="Stone C."/>
            <person name="Strader C."/>
            <person name="Tesfaye S."/>
            <person name="Thomson T."/>
            <person name="Thoulutsang Y."/>
            <person name="Thoulutsang D."/>
            <person name="Topham K."/>
            <person name="Topping I."/>
            <person name="Tsamla T."/>
            <person name="Vassiliev H."/>
            <person name="Vo A."/>
            <person name="Wangchuk T."/>
            <person name="Wangdi T."/>
            <person name="Weiand M."/>
            <person name="Wilkinson J."/>
            <person name="Wilson A."/>
            <person name="Yadav S."/>
            <person name="Young G."/>
            <person name="Yu Q."/>
            <person name="Zembek L."/>
            <person name="Zhong D."/>
            <person name="Zimmer A."/>
            <person name="Zwirko Z."/>
            <person name="Jaffe D.B."/>
            <person name="Alvarez P."/>
            <person name="Brockman W."/>
            <person name="Butler J."/>
            <person name="Chin C."/>
            <person name="Gnerre S."/>
            <person name="Grabherr M."/>
            <person name="Kleber M."/>
            <person name="Mauceli E."/>
            <person name="MacCallum I."/>
        </authorList>
    </citation>
    <scope>NUCLEOTIDE SEQUENCE [LARGE SCALE GENOMIC DNA]</scope>
    <source>
        <strain evidence="3">MSH-3</strain>
    </source>
</reference>
<organism evidence="4">
    <name type="scientific">Drosophila persimilis</name>
    <name type="common">Fruit fly</name>
    <dbReference type="NCBI Taxonomy" id="7234"/>
    <lineage>
        <taxon>Eukaryota</taxon>
        <taxon>Metazoa</taxon>
        <taxon>Ecdysozoa</taxon>
        <taxon>Arthropoda</taxon>
        <taxon>Hexapoda</taxon>
        <taxon>Insecta</taxon>
        <taxon>Pterygota</taxon>
        <taxon>Neoptera</taxon>
        <taxon>Endopterygota</taxon>
        <taxon>Diptera</taxon>
        <taxon>Brachycera</taxon>
        <taxon>Muscomorpha</taxon>
        <taxon>Ephydroidea</taxon>
        <taxon>Drosophilidae</taxon>
        <taxon>Drosophila</taxon>
        <taxon>Sophophora</taxon>
    </lineage>
</organism>
<feature type="compositionally biased region" description="Basic and acidic residues" evidence="1">
    <location>
        <begin position="84"/>
        <end position="93"/>
    </location>
</feature>